<name>A0ABW8ZQW2_9BURK</name>
<reference evidence="2 3" key="1">
    <citation type="journal article" date="2024" name="Chem. Sci.">
        <title>Discovery of megapolipeptins by genome mining of a Burkholderiales bacteria collection.</title>
        <authorList>
            <person name="Paulo B.S."/>
            <person name="Recchia M.J.J."/>
            <person name="Lee S."/>
            <person name="Fergusson C.H."/>
            <person name="Romanowski S.B."/>
            <person name="Hernandez A."/>
            <person name="Krull N."/>
            <person name="Liu D.Y."/>
            <person name="Cavanagh H."/>
            <person name="Bos A."/>
            <person name="Gray C.A."/>
            <person name="Murphy B.T."/>
            <person name="Linington R.G."/>
            <person name="Eustaquio A.S."/>
        </authorList>
    </citation>
    <scope>NUCLEOTIDE SEQUENCE [LARGE SCALE GENOMIC DNA]</scope>
    <source>
        <strain evidence="2 3">RL16-012-BIC-B</strain>
    </source>
</reference>
<keyword evidence="1" id="KW-0812">Transmembrane</keyword>
<dbReference type="Proteomes" id="UP001629249">
    <property type="component" value="Unassembled WGS sequence"/>
</dbReference>
<feature type="transmembrane region" description="Helical" evidence="1">
    <location>
        <begin position="50"/>
        <end position="69"/>
    </location>
</feature>
<keyword evidence="1" id="KW-0472">Membrane</keyword>
<proteinExistence type="predicted"/>
<evidence type="ECO:0000313" key="2">
    <source>
        <dbReference type="EMBL" id="MFL9885205.1"/>
    </source>
</evidence>
<organism evidence="2 3">
    <name type="scientific">Paraburkholderia agricolaris</name>
    <dbReference type="NCBI Taxonomy" id="2152888"/>
    <lineage>
        <taxon>Bacteria</taxon>
        <taxon>Pseudomonadati</taxon>
        <taxon>Pseudomonadota</taxon>
        <taxon>Betaproteobacteria</taxon>
        <taxon>Burkholderiales</taxon>
        <taxon>Burkholderiaceae</taxon>
        <taxon>Paraburkholderia</taxon>
    </lineage>
</organism>
<comment type="caution">
    <text evidence="2">The sequence shown here is derived from an EMBL/GenBank/DDBJ whole genome shotgun (WGS) entry which is preliminary data.</text>
</comment>
<protein>
    <submittedName>
        <fullName evidence="2">Virulence factor</fullName>
    </submittedName>
</protein>
<dbReference type="EMBL" id="JAQQFN010000014">
    <property type="protein sequence ID" value="MFL9885205.1"/>
    <property type="molecule type" value="Genomic_DNA"/>
</dbReference>
<feature type="transmembrane region" description="Helical" evidence="1">
    <location>
        <begin position="12"/>
        <end position="30"/>
    </location>
</feature>
<evidence type="ECO:0000313" key="3">
    <source>
        <dbReference type="Proteomes" id="UP001629249"/>
    </source>
</evidence>
<sequence length="492" mass="54082">MSVIIATWPRRLGLAITIMVLMIVLIVATMPHSSGGSPQPLSTEDLMKRLVMLPGLTALAVFVLSTVLMNRPAEATTTEATHSASVTDSGRPFIAQVVGLEWLNPLQRRDYPTEWQLLWTLGLVKPNRNDDMVKTDPKSFTTLQSVASVADGNQGRESFDGFYEKYVDQVLILFGDPYVMNRKYFYTVKSEDPKQWRELAGIHVELAIPAARLDSMAAKDYMRKAIVKTFEIGNPSFKDLWNRNTPPAVHVTPGGPNAGFKSLNAALDYLQAHPQESVWVMNWDAPSFPPKDSQINENMVLLILAGADFKTEREPLAWIGKAANGNVKDFDAKAGTTRLVQAWKATITDAARNANVSPTDIHYVIHDAGKGNDAASARLGSLSQTLTETLPEFDYQKQTFNTPALLGEMGAGTALTDVALAIGRANHLGGNVLVAGTTDAEHPTAVVIVPPSKLTPINPDSDWFRARGENNAYLPWWGRRLDTDYKVQGYSY</sequence>
<gene>
    <name evidence="2" type="ORF">PQR66_19335</name>
</gene>
<keyword evidence="3" id="KW-1185">Reference proteome</keyword>
<dbReference type="RefSeq" id="WP_408329125.1">
    <property type="nucleotide sequence ID" value="NZ_JAQQFH010000008.1"/>
</dbReference>
<keyword evidence="1" id="KW-1133">Transmembrane helix</keyword>
<evidence type="ECO:0000256" key="1">
    <source>
        <dbReference type="SAM" id="Phobius"/>
    </source>
</evidence>
<accession>A0ABW8ZQW2</accession>